<evidence type="ECO:0000256" key="7">
    <source>
        <dbReference type="SAM" id="Phobius"/>
    </source>
</evidence>
<dbReference type="InterPro" id="IPR032816">
    <property type="entry name" value="VTT_dom"/>
</dbReference>
<dbReference type="PANTHER" id="PTHR42709:SF6">
    <property type="entry name" value="UNDECAPRENYL PHOSPHATE TRANSPORTER A"/>
    <property type="match status" value="1"/>
</dbReference>
<evidence type="ECO:0000256" key="6">
    <source>
        <dbReference type="ARBA" id="ARBA00023136"/>
    </source>
</evidence>
<comment type="subcellular location">
    <subcellularLocation>
        <location evidence="1">Cell membrane</location>
        <topology evidence="1">Multi-pass membrane protein</topology>
    </subcellularLocation>
</comment>
<evidence type="ECO:0000256" key="5">
    <source>
        <dbReference type="ARBA" id="ARBA00022989"/>
    </source>
</evidence>
<sequence>MLALIPELITLETIEALAQEYGYWAVFLGIALENAGIPLPGETITLVGGFLAGSGELSYGGVLGTAIGGAILGDNLGYWLGRWGGWSLLVRLGKLFRIGEEKLEGAREQFSNNAGKAVFWGRFVALLRIFAGPMAGLVEMPYGKFLAYNAAGAAVWAGVTVTAAYFCGRLVSLETLMSWASQFTWVALLAIGLVVAVSLWLENRKSTPLG</sequence>
<feature type="transmembrane region" description="Helical" evidence="7">
    <location>
        <begin position="117"/>
        <end position="138"/>
    </location>
</feature>
<keyword evidence="6 7" id="KW-0472">Membrane</keyword>
<protein>
    <submittedName>
        <fullName evidence="9">DedA family protein</fullName>
    </submittedName>
</protein>
<evidence type="ECO:0000256" key="1">
    <source>
        <dbReference type="ARBA" id="ARBA00004651"/>
    </source>
</evidence>
<name>A0ABW7CGD2_9CYAN</name>
<evidence type="ECO:0000313" key="10">
    <source>
        <dbReference type="Proteomes" id="UP001604335"/>
    </source>
</evidence>
<evidence type="ECO:0000256" key="4">
    <source>
        <dbReference type="ARBA" id="ARBA00022692"/>
    </source>
</evidence>
<organism evidence="9 10">
    <name type="scientific">Limnothrix redekei LRLZ20PSL1</name>
    <dbReference type="NCBI Taxonomy" id="3112953"/>
    <lineage>
        <taxon>Bacteria</taxon>
        <taxon>Bacillati</taxon>
        <taxon>Cyanobacteriota</taxon>
        <taxon>Cyanophyceae</taxon>
        <taxon>Pseudanabaenales</taxon>
        <taxon>Pseudanabaenaceae</taxon>
        <taxon>Limnothrix</taxon>
    </lineage>
</organism>
<feature type="transmembrane region" description="Helical" evidence="7">
    <location>
        <begin position="183"/>
        <end position="201"/>
    </location>
</feature>
<comment type="similarity">
    <text evidence="2">Belongs to the DedA family.</text>
</comment>
<keyword evidence="10" id="KW-1185">Reference proteome</keyword>
<proteinExistence type="inferred from homology"/>
<keyword evidence="5 7" id="KW-1133">Transmembrane helix</keyword>
<feature type="domain" description="VTT" evidence="8">
    <location>
        <begin position="39"/>
        <end position="165"/>
    </location>
</feature>
<dbReference type="RefSeq" id="WP_190355983.1">
    <property type="nucleotide sequence ID" value="NZ_JAZAQF010000086.1"/>
</dbReference>
<accession>A0ABW7CGD2</accession>
<keyword evidence="4 7" id="KW-0812">Transmembrane</keyword>
<keyword evidence="3" id="KW-1003">Cell membrane</keyword>
<dbReference type="Proteomes" id="UP001604335">
    <property type="component" value="Unassembled WGS sequence"/>
</dbReference>
<comment type="caution">
    <text evidence="9">The sequence shown here is derived from an EMBL/GenBank/DDBJ whole genome shotgun (WGS) entry which is preliminary data.</text>
</comment>
<dbReference type="PANTHER" id="PTHR42709">
    <property type="entry name" value="ALKALINE PHOSPHATASE LIKE PROTEIN"/>
    <property type="match status" value="1"/>
</dbReference>
<evidence type="ECO:0000256" key="3">
    <source>
        <dbReference type="ARBA" id="ARBA00022475"/>
    </source>
</evidence>
<feature type="transmembrane region" description="Helical" evidence="7">
    <location>
        <begin position="150"/>
        <end position="171"/>
    </location>
</feature>
<dbReference type="EMBL" id="JAZAQF010000086">
    <property type="protein sequence ID" value="MFG3818896.1"/>
    <property type="molecule type" value="Genomic_DNA"/>
</dbReference>
<dbReference type="InterPro" id="IPR051311">
    <property type="entry name" value="DedA_domain"/>
</dbReference>
<evidence type="ECO:0000256" key="2">
    <source>
        <dbReference type="ARBA" id="ARBA00010792"/>
    </source>
</evidence>
<dbReference type="Pfam" id="PF09335">
    <property type="entry name" value="VTT_dom"/>
    <property type="match status" value="1"/>
</dbReference>
<evidence type="ECO:0000259" key="8">
    <source>
        <dbReference type="Pfam" id="PF09335"/>
    </source>
</evidence>
<evidence type="ECO:0000313" key="9">
    <source>
        <dbReference type="EMBL" id="MFG3818896.1"/>
    </source>
</evidence>
<gene>
    <name evidence="9" type="ORF">VPK24_14725</name>
</gene>
<reference evidence="10" key="1">
    <citation type="journal article" date="2024" name="Algal Res.">
        <title>Biochemical, toxicological and genomic investigation of a high-biomass producing Limnothrix strain isolated from Italian shallow drinking water reservoir.</title>
        <authorList>
            <person name="Simonazzi M."/>
            <person name="Shishido T.K."/>
            <person name="Delbaje E."/>
            <person name="Wahlsten M."/>
            <person name="Fewer D.P."/>
            <person name="Sivonen K."/>
            <person name="Pezzolesi L."/>
            <person name="Pistocchi R."/>
        </authorList>
    </citation>
    <scope>NUCLEOTIDE SEQUENCE [LARGE SCALE GENOMIC DNA]</scope>
    <source>
        <strain evidence="10">LRLZ20PSL1</strain>
    </source>
</reference>